<keyword evidence="5 6" id="KW-0411">Iron-sulfur</keyword>
<dbReference type="GO" id="GO:0140663">
    <property type="term" value="F:ATP-dependent FeS chaperone activity"/>
    <property type="evidence" value="ECO:0007669"/>
    <property type="project" value="InterPro"/>
</dbReference>
<dbReference type="Gene3D" id="3.40.50.300">
    <property type="entry name" value="P-loop containing nucleotide triphosphate hydrolases"/>
    <property type="match status" value="1"/>
</dbReference>
<comment type="function">
    <text evidence="6">Binds and transfers iron-sulfur (Fe-S) clusters to target apoproteins. Can hydrolyze ATP.</text>
</comment>
<comment type="similarity">
    <text evidence="6">Belongs to the Mrp/NBP35 ATP-binding proteins family.</text>
</comment>
<sequence>MEQPSSQKVDNKITHVIGVMSGKGGVGKSTVSYLLSLALKLRGYRVGILDADLTGASMPRLFQLKKKKIKTEGEFLIPFETQQGIKLVSMNLLLPEEDKPLIWRAPLLNQAIMQFWEKVIWGELDFLVVDLPPGTADVVLTVMQKIPLSGLVVVTTPHDMVSMIVSKSVSMAQAMEVPILGIVENMSGVICPHCGNTIDFFPRDEKLSDMITLAKIPLNTKLASISTKGLSVSDEEIQNLLTTLVENTLKRLEEVKE</sequence>
<dbReference type="Pfam" id="PF10609">
    <property type="entry name" value="ParA"/>
    <property type="match status" value="1"/>
</dbReference>
<dbReference type="SUPFAM" id="SSF52540">
    <property type="entry name" value="P-loop containing nucleoside triphosphate hydrolases"/>
    <property type="match status" value="1"/>
</dbReference>
<dbReference type="HAMAP" id="MF_02040">
    <property type="entry name" value="Mrp_NBP35"/>
    <property type="match status" value="1"/>
</dbReference>
<dbReference type="KEGG" id="taqu:KDW03_09160"/>
<dbReference type="PANTHER" id="PTHR42961:SF2">
    <property type="entry name" value="IRON-SULFUR PROTEIN NUBPL"/>
    <property type="match status" value="1"/>
</dbReference>
<dbReference type="AlphaFoldDB" id="A0AAX3BC25"/>
<protein>
    <recommendedName>
        <fullName evidence="6">Iron-sulfur cluster carrier protein</fullName>
    </recommendedName>
</protein>
<dbReference type="Proteomes" id="UP001056539">
    <property type="component" value="Chromosome"/>
</dbReference>
<keyword evidence="8" id="KW-1185">Reference proteome</keyword>
<organism evidence="7 8">
    <name type="scientific">Thermospira aquatica</name>
    <dbReference type="NCBI Taxonomy" id="2828656"/>
    <lineage>
        <taxon>Bacteria</taxon>
        <taxon>Pseudomonadati</taxon>
        <taxon>Spirochaetota</taxon>
        <taxon>Spirochaetia</taxon>
        <taxon>Brevinematales</taxon>
        <taxon>Thermospiraceae</taxon>
        <taxon>Thermospira</taxon>
    </lineage>
</organism>
<dbReference type="InterPro" id="IPR019591">
    <property type="entry name" value="Mrp/NBP35_ATP-bd"/>
</dbReference>
<dbReference type="GO" id="GO:0005524">
    <property type="term" value="F:ATP binding"/>
    <property type="evidence" value="ECO:0007669"/>
    <property type="project" value="UniProtKB-UniRule"/>
</dbReference>
<dbReference type="FunFam" id="3.40.50.300:FF:001119">
    <property type="entry name" value="Iron-sulfur cluster carrier protein"/>
    <property type="match status" value="1"/>
</dbReference>
<reference evidence="7" key="1">
    <citation type="submission" date="2021-04" db="EMBL/GenBank/DDBJ databases">
        <authorList>
            <person name="Postec A."/>
        </authorList>
    </citation>
    <scope>NUCLEOTIDE SEQUENCE</scope>
    <source>
        <strain evidence="7">F1F22</strain>
    </source>
</reference>
<dbReference type="GO" id="GO:0016887">
    <property type="term" value="F:ATP hydrolysis activity"/>
    <property type="evidence" value="ECO:0007669"/>
    <property type="project" value="UniProtKB-UniRule"/>
</dbReference>
<gene>
    <name evidence="7" type="ORF">KDW03_09160</name>
</gene>
<reference evidence="7" key="2">
    <citation type="submission" date="2022-06" db="EMBL/GenBank/DDBJ databases">
        <title>Thermospira aquatica gen. nov., sp. nov.</title>
        <authorList>
            <person name="Ben Ali Gam Z."/>
            <person name="Labat M."/>
        </authorList>
    </citation>
    <scope>NUCLEOTIDE SEQUENCE</scope>
    <source>
        <strain evidence="7">F1F22</strain>
    </source>
</reference>
<dbReference type="GO" id="GO:0051539">
    <property type="term" value="F:4 iron, 4 sulfur cluster binding"/>
    <property type="evidence" value="ECO:0007669"/>
    <property type="project" value="TreeGrafter"/>
</dbReference>
<dbReference type="InterPro" id="IPR033756">
    <property type="entry name" value="YlxH/NBP35"/>
</dbReference>
<dbReference type="GO" id="GO:0016226">
    <property type="term" value="P:iron-sulfur cluster assembly"/>
    <property type="evidence" value="ECO:0007669"/>
    <property type="project" value="InterPro"/>
</dbReference>
<proteinExistence type="inferred from homology"/>
<dbReference type="EMBL" id="CP073355">
    <property type="protein sequence ID" value="URA09648.1"/>
    <property type="molecule type" value="Genomic_DNA"/>
</dbReference>
<dbReference type="InterPro" id="IPR044304">
    <property type="entry name" value="NUBPL-like"/>
</dbReference>
<evidence type="ECO:0000313" key="8">
    <source>
        <dbReference type="Proteomes" id="UP001056539"/>
    </source>
</evidence>
<evidence type="ECO:0000256" key="1">
    <source>
        <dbReference type="ARBA" id="ARBA00022723"/>
    </source>
</evidence>
<evidence type="ECO:0000256" key="4">
    <source>
        <dbReference type="ARBA" id="ARBA00023004"/>
    </source>
</evidence>
<dbReference type="RefSeq" id="WP_271434785.1">
    <property type="nucleotide sequence ID" value="NZ_CP073355.1"/>
</dbReference>
<comment type="subunit">
    <text evidence="6">Homodimer.</text>
</comment>
<dbReference type="PANTHER" id="PTHR42961">
    <property type="entry name" value="IRON-SULFUR PROTEIN NUBPL"/>
    <property type="match status" value="1"/>
</dbReference>
<evidence type="ECO:0000256" key="6">
    <source>
        <dbReference type="HAMAP-Rule" id="MF_02040"/>
    </source>
</evidence>
<evidence type="ECO:0000313" key="7">
    <source>
        <dbReference type="EMBL" id="URA09648.1"/>
    </source>
</evidence>
<keyword evidence="4 6" id="KW-0408">Iron</keyword>
<keyword evidence="6" id="KW-0378">Hydrolase</keyword>
<keyword evidence="2 6" id="KW-0547">Nucleotide-binding</keyword>
<evidence type="ECO:0000256" key="3">
    <source>
        <dbReference type="ARBA" id="ARBA00022840"/>
    </source>
</evidence>
<accession>A0AAX3BC25</accession>
<evidence type="ECO:0000256" key="5">
    <source>
        <dbReference type="ARBA" id="ARBA00023014"/>
    </source>
</evidence>
<dbReference type="GO" id="GO:0046872">
    <property type="term" value="F:metal ion binding"/>
    <property type="evidence" value="ECO:0007669"/>
    <property type="project" value="UniProtKB-KW"/>
</dbReference>
<name>A0AAX3BC25_9SPIR</name>
<dbReference type="InterPro" id="IPR027417">
    <property type="entry name" value="P-loop_NTPase"/>
</dbReference>
<evidence type="ECO:0000256" key="2">
    <source>
        <dbReference type="ARBA" id="ARBA00022741"/>
    </source>
</evidence>
<keyword evidence="3 6" id="KW-0067">ATP-binding</keyword>
<keyword evidence="1 6" id="KW-0479">Metal-binding</keyword>
<dbReference type="CDD" id="cd02037">
    <property type="entry name" value="Mrp_NBP35"/>
    <property type="match status" value="1"/>
</dbReference>
<feature type="binding site" evidence="6">
    <location>
        <begin position="22"/>
        <end position="29"/>
    </location>
    <ligand>
        <name>ATP</name>
        <dbReference type="ChEBI" id="CHEBI:30616"/>
    </ligand>
</feature>